<keyword evidence="1" id="KW-0175">Coiled coil</keyword>
<sequence>MLPTKLAGAVLVIFLLALPRGVAASSDVAHLRDRVSSLERELEEARAELADAQAALESAEASREEAGAGVVIGPLSIGGAMRVNYVYGDYTNGDDGPSRGGNGGNVELDTFRINASLDAGPWIGKFEYRWYPVGSGKNYNFLHTLWLGYQFDEASHIEVGQNRVPFGAGPYGVSQSWFFDQHYYVGLADDPDLGIKYSKAGPDWSWDVAYYWRSEPNFSGRSEDSSRYGYDAVRWREAVSAEGDVSYNVGRSGYREKHQGNLRLIRHWSGDQWQLDLGGSLQYGELEGSAVEDGDHWAASVHAVSRIANWTLGLQASHYSINIDADNPWNTDDLLPFGAYDFAWPVATDAWLPAISLAYRMDLDGVSWLDYVMPYLEYSAIVKSASGYSDSEMAVAGAAWSSGGWYIYSDLAYSNGNYFVGDEGDDYSRVDGVGDFGVAGNDEWNYRLNLNFGYYF</sequence>
<reference evidence="2 3" key="1">
    <citation type="submission" date="2019-02" db="EMBL/GenBank/DDBJ databases">
        <authorList>
            <person name="Li S.-H."/>
        </authorList>
    </citation>
    <scope>NUCLEOTIDE SEQUENCE [LARGE SCALE GENOMIC DNA]</scope>
    <source>
        <strain evidence="2 3">IMCC14385</strain>
    </source>
</reference>
<name>A0A5P9NG05_9GAMM</name>
<protein>
    <recommendedName>
        <fullName evidence="4">Carbohydrate porin</fullName>
    </recommendedName>
</protein>
<dbReference type="KEGG" id="halc:EY643_03195"/>
<feature type="coiled-coil region" evidence="1">
    <location>
        <begin position="28"/>
        <end position="62"/>
    </location>
</feature>
<dbReference type="OrthoDB" id="625456at2"/>
<evidence type="ECO:0000313" key="2">
    <source>
        <dbReference type="EMBL" id="QFU74737.1"/>
    </source>
</evidence>
<organism evidence="2 3">
    <name type="scientific">Halioglobus maricola</name>
    <dbReference type="NCBI Taxonomy" id="2601894"/>
    <lineage>
        <taxon>Bacteria</taxon>
        <taxon>Pseudomonadati</taxon>
        <taxon>Pseudomonadota</taxon>
        <taxon>Gammaproteobacteria</taxon>
        <taxon>Cellvibrionales</taxon>
        <taxon>Halieaceae</taxon>
        <taxon>Halioglobus</taxon>
    </lineage>
</organism>
<gene>
    <name evidence="2" type="ORF">EY643_03195</name>
</gene>
<dbReference type="AlphaFoldDB" id="A0A5P9NG05"/>
<dbReference type="EMBL" id="CP036422">
    <property type="protein sequence ID" value="QFU74737.1"/>
    <property type="molecule type" value="Genomic_DNA"/>
</dbReference>
<evidence type="ECO:0008006" key="4">
    <source>
        <dbReference type="Google" id="ProtNLM"/>
    </source>
</evidence>
<evidence type="ECO:0000313" key="3">
    <source>
        <dbReference type="Proteomes" id="UP000326287"/>
    </source>
</evidence>
<evidence type="ECO:0000256" key="1">
    <source>
        <dbReference type="SAM" id="Coils"/>
    </source>
</evidence>
<dbReference type="RefSeq" id="WP_152660846.1">
    <property type="nucleotide sequence ID" value="NZ_CP036422.1"/>
</dbReference>
<proteinExistence type="predicted"/>
<dbReference type="Proteomes" id="UP000326287">
    <property type="component" value="Chromosome"/>
</dbReference>
<accession>A0A5P9NG05</accession>
<keyword evidence="3" id="KW-1185">Reference proteome</keyword>